<gene>
    <name evidence="1" type="ORF">E6H03_12040</name>
</gene>
<evidence type="ECO:0000313" key="1">
    <source>
        <dbReference type="EMBL" id="TMI78459.1"/>
    </source>
</evidence>
<reference evidence="1 2" key="1">
    <citation type="journal article" date="2019" name="Nat. Microbiol.">
        <title>Mediterranean grassland soil C-N compound turnover is dependent on rainfall and depth, and is mediated by genomically divergent microorganisms.</title>
        <authorList>
            <person name="Diamond S."/>
            <person name="Andeer P.F."/>
            <person name="Li Z."/>
            <person name="Crits-Christoph A."/>
            <person name="Burstein D."/>
            <person name="Anantharaman K."/>
            <person name="Lane K.R."/>
            <person name="Thomas B.C."/>
            <person name="Pan C."/>
            <person name="Northen T.R."/>
            <person name="Banfield J.F."/>
        </authorList>
    </citation>
    <scope>NUCLEOTIDE SEQUENCE [LARGE SCALE GENOMIC DNA]</scope>
    <source>
        <strain evidence="1">NP_6</strain>
    </source>
</reference>
<sequence>MDTANRSEEWGQGNVPALTDEDLRFVVESVGDERWGMGQGLDHLRAREDLLDVMLEDDRLVRSLLGDTRALLRVSPALVFSVLLRRVIRDLNARPYTLERTPETVAVFDAPRVHRFVAEPAIWGYLVRMLTSFIRTETVTMFTKEGERYRRRRFSTLNRIADIALFTSGIFPDHLRSRRGRAPRERWRAIPLTPETYEEHGRRFYRLAAGPEGRPNRRVLTALPDEFPMSRKVLELLSDRYLRWTRLSWFHIPC</sequence>
<accession>A0A537J4G4</accession>
<comment type="caution">
    <text evidence="1">The sequence shown here is derived from an EMBL/GenBank/DDBJ whole genome shotgun (WGS) entry which is preliminary data.</text>
</comment>
<dbReference type="Proteomes" id="UP000318093">
    <property type="component" value="Unassembled WGS sequence"/>
</dbReference>
<proteinExistence type="predicted"/>
<name>A0A537J4G4_9BACT</name>
<evidence type="ECO:0000313" key="2">
    <source>
        <dbReference type="Proteomes" id="UP000318093"/>
    </source>
</evidence>
<protein>
    <submittedName>
        <fullName evidence="1">Uncharacterized protein</fullName>
    </submittedName>
</protein>
<dbReference type="EMBL" id="VBAN01000417">
    <property type="protein sequence ID" value="TMI78459.1"/>
    <property type="molecule type" value="Genomic_DNA"/>
</dbReference>
<organism evidence="1 2">
    <name type="scientific">Candidatus Segetimicrobium genomatis</name>
    <dbReference type="NCBI Taxonomy" id="2569760"/>
    <lineage>
        <taxon>Bacteria</taxon>
        <taxon>Bacillati</taxon>
        <taxon>Candidatus Sysuimicrobiota</taxon>
        <taxon>Candidatus Sysuimicrobiia</taxon>
        <taxon>Candidatus Sysuimicrobiales</taxon>
        <taxon>Candidatus Segetimicrobiaceae</taxon>
        <taxon>Candidatus Segetimicrobium</taxon>
    </lineage>
</organism>
<dbReference type="AlphaFoldDB" id="A0A537J4G4"/>